<dbReference type="PANTHER" id="PTHR10856:SF0">
    <property type="entry name" value="CORONIN"/>
    <property type="match status" value="1"/>
</dbReference>
<evidence type="ECO:0000256" key="4">
    <source>
        <dbReference type="ARBA" id="ARBA00023054"/>
    </source>
</evidence>
<evidence type="ECO:0000256" key="1">
    <source>
        <dbReference type="ARBA" id="ARBA00009482"/>
    </source>
</evidence>
<dbReference type="SMART" id="SM01167">
    <property type="entry name" value="DUF1900"/>
    <property type="match status" value="1"/>
</dbReference>
<dbReference type="PANTHER" id="PTHR10856">
    <property type="entry name" value="CORONIN"/>
    <property type="match status" value="1"/>
</dbReference>
<sequence length="451" mass="50621">MTYRQGLKFRHVFGTASKPENSYQNVKISKSAWDSNWIASNNKYVGICWGTAGGGSFAVIPHETTGKLPSNYPRFTGHSGKVLDIAFNPFNTQLIASASEDCSVKIWTIPEGGLTEDISEASQVLLGHNRKVGQIKFNPIANNLLASSSTDQTIRLWDIEKGEEKIKLEGIGGMPQSFDWSFDGSRIVCSAKDKKLRMFDPRAQNTAIQEVASHTGIKGSRVCWLGSQNRFVTVGFSRSADRQLWFWDADNLEKPLTKKNVDTSSGVLMPFYDDDTNLLFLAGKGDGNIRYYEIINDSPYFAYLNDFNSKDACKGACILPKVGNNVSKCEVVRMYRLLATSIQSVSFVAPRKVDFFQEDLFPETRGMEPSIEIDQWLEGENTEPTKISLEGGFVAPEPKKKFEPEKKKEEDIVIESNNPEVLRTRLKQAKKIIKQQEKKIKDLEALLKTKN</sequence>
<reference evidence="9" key="1">
    <citation type="submission" date="2022-08" db="EMBL/GenBank/DDBJ databases">
        <title>Novel sulphate-reducing endosymbionts in the free-living metamonad Anaeramoeba.</title>
        <authorList>
            <person name="Jerlstrom-Hultqvist J."/>
            <person name="Cepicka I."/>
            <person name="Gallot-Lavallee L."/>
            <person name="Salas-Leiva D."/>
            <person name="Curtis B.A."/>
            <person name="Zahonova K."/>
            <person name="Pipaliya S."/>
            <person name="Dacks J."/>
            <person name="Roger A.J."/>
        </authorList>
    </citation>
    <scope>NUCLEOTIDE SEQUENCE</scope>
    <source>
        <strain evidence="9">Busselton2</strain>
    </source>
</reference>
<dbReference type="AlphaFoldDB" id="A0AAV7YBB6"/>
<dbReference type="Pfam" id="PF16300">
    <property type="entry name" value="WD40_4"/>
    <property type="match status" value="1"/>
</dbReference>
<dbReference type="Pfam" id="PF00400">
    <property type="entry name" value="WD40"/>
    <property type="match status" value="3"/>
</dbReference>
<dbReference type="GO" id="GO:0051015">
    <property type="term" value="F:actin filament binding"/>
    <property type="evidence" value="ECO:0007669"/>
    <property type="project" value="TreeGrafter"/>
</dbReference>
<dbReference type="InterPro" id="IPR036322">
    <property type="entry name" value="WD40_repeat_dom_sf"/>
</dbReference>
<dbReference type="GO" id="GO:0007015">
    <property type="term" value="P:actin filament organization"/>
    <property type="evidence" value="ECO:0007669"/>
    <property type="project" value="TreeGrafter"/>
</dbReference>
<dbReference type="PROSITE" id="PS50082">
    <property type="entry name" value="WD_REPEATS_2"/>
    <property type="match status" value="2"/>
</dbReference>
<protein>
    <recommendedName>
        <fullName evidence="7">Coronin</fullName>
    </recommendedName>
</protein>
<evidence type="ECO:0000256" key="5">
    <source>
        <dbReference type="ARBA" id="ARBA00023203"/>
    </source>
</evidence>
<dbReference type="PROSITE" id="PS00678">
    <property type="entry name" value="WD_REPEATS_1"/>
    <property type="match status" value="1"/>
</dbReference>
<evidence type="ECO:0000256" key="2">
    <source>
        <dbReference type="ARBA" id="ARBA00022574"/>
    </source>
</evidence>
<keyword evidence="4" id="KW-0175">Coiled coil</keyword>
<name>A0AAV7YBB6_9EUKA</name>
<evidence type="ECO:0000256" key="3">
    <source>
        <dbReference type="ARBA" id="ARBA00022737"/>
    </source>
</evidence>
<dbReference type="InterPro" id="IPR001680">
    <property type="entry name" value="WD40_rpt"/>
</dbReference>
<feature type="domain" description="DUF1899" evidence="8">
    <location>
        <begin position="6"/>
        <end position="66"/>
    </location>
</feature>
<feature type="repeat" description="WD" evidence="6">
    <location>
        <begin position="75"/>
        <end position="117"/>
    </location>
</feature>
<organism evidence="9 10">
    <name type="scientific">Anaeramoeba flamelloides</name>
    <dbReference type="NCBI Taxonomy" id="1746091"/>
    <lineage>
        <taxon>Eukaryota</taxon>
        <taxon>Metamonada</taxon>
        <taxon>Anaeramoebidae</taxon>
        <taxon>Anaeramoeba</taxon>
    </lineage>
</organism>
<dbReference type="PROSITE" id="PS50294">
    <property type="entry name" value="WD_REPEATS_REGION"/>
    <property type="match status" value="2"/>
</dbReference>
<comment type="caution">
    <text evidence="9">The sequence shown here is derived from an EMBL/GenBank/DDBJ whole genome shotgun (WGS) entry which is preliminary data.</text>
</comment>
<feature type="repeat" description="WD" evidence="6">
    <location>
        <begin position="125"/>
        <end position="167"/>
    </location>
</feature>
<evidence type="ECO:0000256" key="6">
    <source>
        <dbReference type="PROSITE-ProRule" id="PRU00221"/>
    </source>
</evidence>
<keyword evidence="3 7" id="KW-0677">Repeat</keyword>
<keyword evidence="5" id="KW-0009">Actin-binding</keyword>
<dbReference type="InterPro" id="IPR015505">
    <property type="entry name" value="Coronin"/>
</dbReference>
<dbReference type="SMART" id="SM01166">
    <property type="entry name" value="DUF1899"/>
    <property type="match status" value="1"/>
</dbReference>
<dbReference type="SMART" id="SM00320">
    <property type="entry name" value="WD40"/>
    <property type="match status" value="4"/>
</dbReference>
<dbReference type="Pfam" id="PF08953">
    <property type="entry name" value="DUF1899"/>
    <property type="match status" value="1"/>
</dbReference>
<dbReference type="SUPFAM" id="SSF50978">
    <property type="entry name" value="WD40 repeat-like"/>
    <property type="match status" value="1"/>
</dbReference>
<proteinExistence type="inferred from homology"/>
<dbReference type="InterPro" id="IPR019775">
    <property type="entry name" value="WD40_repeat_CS"/>
</dbReference>
<gene>
    <name evidence="9" type="ORF">M0812_26347</name>
</gene>
<keyword evidence="2 6" id="KW-0853">WD repeat</keyword>
<dbReference type="InterPro" id="IPR020472">
    <property type="entry name" value="WD40_PAC1"/>
</dbReference>
<dbReference type="InterPro" id="IPR015943">
    <property type="entry name" value="WD40/YVTN_repeat-like_dom_sf"/>
</dbReference>
<dbReference type="InterPro" id="IPR015048">
    <property type="entry name" value="DUF1899"/>
</dbReference>
<evidence type="ECO:0000313" key="9">
    <source>
        <dbReference type="EMBL" id="KAJ3426779.1"/>
    </source>
</evidence>
<dbReference type="GO" id="GO:0005737">
    <property type="term" value="C:cytoplasm"/>
    <property type="evidence" value="ECO:0007669"/>
    <property type="project" value="UniProtKB-ARBA"/>
</dbReference>
<dbReference type="PRINTS" id="PR00320">
    <property type="entry name" value="GPROTEINBRPT"/>
</dbReference>
<accession>A0AAV7YBB6</accession>
<comment type="similarity">
    <text evidence="1 7">Belongs to the WD repeat coronin family.</text>
</comment>
<dbReference type="Gene3D" id="2.130.10.10">
    <property type="entry name" value="YVTN repeat-like/Quinoprotein amine dehydrogenase"/>
    <property type="match status" value="1"/>
</dbReference>
<evidence type="ECO:0000256" key="7">
    <source>
        <dbReference type="RuleBase" id="RU280818"/>
    </source>
</evidence>
<evidence type="ECO:0000259" key="8">
    <source>
        <dbReference type="SMART" id="SM01166"/>
    </source>
</evidence>
<dbReference type="FunFam" id="2.130.10.10:FF:000502">
    <property type="entry name" value="Coronin"/>
    <property type="match status" value="1"/>
</dbReference>
<evidence type="ECO:0000313" key="10">
    <source>
        <dbReference type="Proteomes" id="UP001146793"/>
    </source>
</evidence>
<dbReference type="Proteomes" id="UP001146793">
    <property type="component" value="Unassembled WGS sequence"/>
</dbReference>
<dbReference type="EMBL" id="JANTQA010000063">
    <property type="protein sequence ID" value="KAJ3426779.1"/>
    <property type="molecule type" value="Genomic_DNA"/>
</dbReference>